<evidence type="ECO:0000259" key="1">
    <source>
        <dbReference type="PROSITE" id="PS51335"/>
    </source>
</evidence>
<protein>
    <submittedName>
        <fullName evidence="2">ELMO domain-containing protein 2</fullName>
    </submittedName>
</protein>
<feature type="domain" description="ELMO" evidence="1">
    <location>
        <begin position="136"/>
        <end position="290"/>
    </location>
</feature>
<dbReference type="AlphaFoldDB" id="A0A1C7NHI0"/>
<dbReference type="PROSITE" id="PS51335">
    <property type="entry name" value="ELMO"/>
    <property type="match status" value="1"/>
</dbReference>
<dbReference type="Pfam" id="PF04727">
    <property type="entry name" value="ELMO_CED12"/>
    <property type="match status" value="1"/>
</dbReference>
<dbReference type="Proteomes" id="UP000093000">
    <property type="component" value="Unassembled WGS sequence"/>
</dbReference>
<dbReference type="STRING" id="101091.A0A1C7NHI0"/>
<dbReference type="InterPro" id="IPR050868">
    <property type="entry name" value="ELMO_domain-containing"/>
</dbReference>
<evidence type="ECO:0000313" key="3">
    <source>
        <dbReference type="Proteomes" id="UP000093000"/>
    </source>
</evidence>
<dbReference type="EMBL" id="LUGH01000143">
    <property type="protein sequence ID" value="OBZ88581.1"/>
    <property type="molecule type" value="Genomic_DNA"/>
</dbReference>
<dbReference type="GO" id="GO:0005096">
    <property type="term" value="F:GTPase activator activity"/>
    <property type="evidence" value="ECO:0007669"/>
    <property type="project" value="TreeGrafter"/>
</dbReference>
<gene>
    <name evidence="2" type="primary">Elmod2</name>
    <name evidence="2" type="ORF">A0J61_03360</name>
</gene>
<organism evidence="2 3">
    <name type="scientific">Choanephora cucurbitarum</name>
    <dbReference type="NCBI Taxonomy" id="101091"/>
    <lineage>
        <taxon>Eukaryota</taxon>
        <taxon>Fungi</taxon>
        <taxon>Fungi incertae sedis</taxon>
        <taxon>Mucoromycota</taxon>
        <taxon>Mucoromycotina</taxon>
        <taxon>Mucoromycetes</taxon>
        <taxon>Mucorales</taxon>
        <taxon>Mucorineae</taxon>
        <taxon>Choanephoraceae</taxon>
        <taxon>Choanephoroideae</taxon>
        <taxon>Choanephora</taxon>
    </lineage>
</organism>
<sequence length="304" mass="35986">MNWILWILFNRIYHSPVLLAIYKGLKYITYLTTGTTEIYRLCHTQSNRPNATIIYRIDQSILYSNQLREERIQLTSDEIPLTTVFQTLCRKKLFSSTQSPAAQTLQYSLQRIYQSNQLLNAVEERTLTKYDSTNPEHEKLLLSLWSGMKPDEPLENRLTKQWVDLGFQGNDPATDFRGMGLQGLDDLVYFSVRYPAYAHSILQHSAHPVYWYPYAIVGINITKFAYQLLESKQLQLYLFQYEPVLTTFQDVYCYLFYQFNQFWITHEPKLSVMDFEVKFIEFKAKMKHDLVHNRIIPLSLLENK</sequence>
<keyword evidence="3" id="KW-1185">Reference proteome</keyword>
<name>A0A1C7NHI0_9FUNG</name>
<proteinExistence type="predicted"/>
<dbReference type="InterPro" id="IPR006816">
    <property type="entry name" value="ELMO_dom"/>
</dbReference>
<dbReference type="PANTHER" id="PTHR12771">
    <property type="entry name" value="ENGULFMENT AND CELL MOTILITY"/>
    <property type="match status" value="1"/>
</dbReference>
<dbReference type="PANTHER" id="PTHR12771:SF51">
    <property type="entry name" value="LD01482P"/>
    <property type="match status" value="1"/>
</dbReference>
<reference evidence="2 3" key="1">
    <citation type="submission" date="2016-03" db="EMBL/GenBank/DDBJ databases">
        <title>Choanephora cucurbitarum.</title>
        <authorList>
            <person name="Min B."/>
            <person name="Park H."/>
            <person name="Park J.-H."/>
            <person name="Shin H.-D."/>
            <person name="Choi I.-G."/>
        </authorList>
    </citation>
    <scope>NUCLEOTIDE SEQUENCE [LARGE SCALE GENOMIC DNA]</scope>
    <source>
        <strain evidence="2 3">KUS-F28377</strain>
    </source>
</reference>
<dbReference type="OrthoDB" id="67155at2759"/>
<evidence type="ECO:0000313" key="2">
    <source>
        <dbReference type="EMBL" id="OBZ88581.1"/>
    </source>
</evidence>
<comment type="caution">
    <text evidence="2">The sequence shown here is derived from an EMBL/GenBank/DDBJ whole genome shotgun (WGS) entry which is preliminary data.</text>
</comment>
<accession>A0A1C7NHI0</accession>
<dbReference type="InParanoid" id="A0A1C7NHI0"/>